<keyword evidence="4 6" id="KW-0472">Membrane</keyword>
<feature type="transmembrane region" description="Helical" evidence="6">
    <location>
        <begin position="213"/>
        <end position="232"/>
    </location>
</feature>
<keyword evidence="3 6" id="KW-1133">Transmembrane helix</keyword>
<keyword evidence="2 6" id="KW-0812">Transmembrane</keyword>
<evidence type="ECO:0000256" key="4">
    <source>
        <dbReference type="ARBA" id="ARBA00023136"/>
    </source>
</evidence>
<dbReference type="Proteomes" id="UP000230750">
    <property type="component" value="Unassembled WGS sequence"/>
</dbReference>
<feature type="transmembrane region" description="Helical" evidence="6">
    <location>
        <begin position="304"/>
        <end position="325"/>
    </location>
</feature>
<dbReference type="PANTHER" id="PTHR22911">
    <property type="entry name" value="ACYL-MALONYL CONDENSING ENZYME-RELATED"/>
    <property type="match status" value="1"/>
</dbReference>
<name>A0A2G8KKK1_STIJA</name>
<dbReference type="InterPro" id="IPR037185">
    <property type="entry name" value="EmrE-like"/>
</dbReference>
<evidence type="ECO:0000256" key="1">
    <source>
        <dbReference type="ARBA" id="ARBA00004141"/>
    </source>
</evidence>
<dbReference type="PANTHER" id="PTHR22911:SF6">
    <property type="entry name" value="SOLUTE CARRIER FAMILY 35 MEMBER G1"/>
    <property type="match status" value="1"/>
</dbReference>
<feature type="transmembrane region" description="Helical" evidence="6">
    <location>
        <begin position="125"/>
        <end position="149"/>
    </location>
</feature>
<feature type="transmembrane region" description="Helical" evidence="6">
    <location>
        <begin position="95"/>
        <end position="113"/>
    </location>
</feature>
<dbReference type="InterPro" id="IPR000620">
    <property type="entry name" value="EamA_dom"/>
</dbReference>
<dbReference type="GO" id="GO:0016020">
    <property type="term" value="C:membrane"/>
    <property type="evidence" value="ECO:0007669"/>
    <property type="project" value="UniProtKB-SubCell"/>
</dbReference>
<evidence type="ECO:0000256" key="2">
    <source>
        <dbReference type="ARBA" id="ARBA00022692"/>
    </source>
</evidence>
<evidence type="ECO:0000259" key="7">
    <source>
        <dbReference type="Pfam" id="PF00892"/>
    </source>
</evidence>
<protein>
    <submittedName>
        <fullName evidence="8">Putative solute carrier family 35 member G1</fullName>
    </submittedName>
</protein>
<gene>
    <name evidence="8" type="ORF">BSL78_14589</name>
</gene>
<accession>A0A2G8KKK1</accession>
<evidence type="ECO:0000256" key="6">
    <source>
        <dbReference type="SAM" id="Phobius"/>
    </source>
</evidence>
<proteinExistence type="predicted"/>
<dbReference type="Gene3D" id="1.10.3730.20">
    <property type="match status" value="1"/>
</dbReference>
<feature type="domain" description="EamA" evidence="7">
    <location>
        <begin position="214"/>
        <end position="348"/>
    </location>
</feature>
<organism evidence="8 9">
    <name type="scientific">Stichopus japonicus</name>
    <name type="common">Sea cucumber</name>
    <dbReference type="NCBI Taxonomy" id="307972"/>
    <lineage>
        <taxon>Eukaryota</taxon>
        <taxon>Metazoa</taxon>
        <taxon>Echinodermata</taxon>
        <taxon>Eleutherozoa</taxon>
        <taxon>Echinozoa</taxon>
        <taxon>Holothuroidea</taxon>
        <taxon>Aspidochirotacea</taxon>
        <taxon>Aspidochirotida</taxon>
        <taxon>Stichopodidae</taxon>
        <taxon>Apostichopus</taxon>
    </lineage>
</organism>
<feature type="transmembrane region" description="Helical" evidence="6">
    <location>
        <begin position="65"/>
        <end position="83"/>
    </location>
</feature>
<reference evidence="8 9" key="1">
    <citation type="journal article" date="2017" name="PLoS Biol.">
        <title>The sea cucumber genome provides insights into morphological evolution and visceral regeneration.</title>
        <authorList>
            <person name="Zhang X."/>
            <person name="Sun L."/>
            <person name="Yuan J."/>
            <person name="Sun Y."/>
            <person name="Gao Y."/>
            <person name="Zhang L."/>
            <person name="Li S."/>
            <person name="Dai H."/>
            <person name="Hamel J.F."/>
            <person name="Liu C."/>
            <person name="Yu Y."/>
            <person name="Liu S."/>
            <person name="Lin W."/>
            <person name="Guo K."/>
            <person name="Jin S."/>
            <person name="Xu P."/>
            <person name="Storey K.B."/>
            <person name="Huan P."/>
            <person name="Zhang T."/>
            <person name="Zhou Y."/>
            <person name="Zhang J."/>
            <person name="Lin C."/>
            <person name="Li X."/>
            <person name="Xing L."/>
            <person name="Huo D."/>
            <person name="Sun M."/>
            <person name="Wang L."/>
            <person name="Mercier A."/>
            <person name="Li F."/>
            <person name="Yang H."/>
            <person name="Xiang J."/>
        </authorList>
    </citation>
    <scope>NUCLEOTIDE SEQUENCE [LARGE SCALE GENOMIC DNA]</scope>
    <source>
        <strain evidence="8">Shaxun</strain>
        <tissue evidence="8">Muscle</tissue>
    </source>
</reference>
<feature type="domain" description="EamA" evidence="7">
    <location>
        <begin position="64"/>
        <end position="196"/>
    </location>
</feature>
<feature type="transmembrane region" description="Helical" evidence="6">
    <location>
        <begin position="274"/>
        <end position="297"/>
    </location>
</feature>
<feature type="region of interest" description="Disordered" evidence="5">
    <location>
        <begin position="1"/>
        <end position="33"/>
    </location>
</feature>
<evidence type="ECO:0000256" key="5">
    <source>
        <dbReference type="SAM" id="MobiDB-lite"/>
    </source>
</evidence>
<evidence type="ECO:0000313" key="8">
    <source>
        <dbReference type="EMBL" id="PIK48534.1"/>
    </source>
</evidence>
<feature type="transmembrane region" description="Helical" evidence="6">
    <location>
        <begin position="244"/>
        <end position="268"/>
    </location>
</feature>
<dbReference type="SUPFAM" id="SSF103481">
    <property type="entry name" value="Multidrug resistance efflux transporter EmrE"/>
    <property type="match status" value="2"/>
</dbReference>
<dbReference type="AlphaFoldDB" id="A0A2G8KKK1"/>
<comment type="subcellular location">
    <subcellularLocation>
        <location evidence="1">Membrane</location>
        <topology evidence="1">Multi-pass membrane protein</topology>
    </subcellularLocation>
</comment>
<feature type="transmembrane region" description="Helical" evidence="6">
    <location>
        <begin position="331"/>
        <end position="349"/>
    </location>
</feature>
<dbReference type="EMBL" id="MRZV01000517">
    <property type="protein sequence ID" value="PIK48534.1"/>
    <property type="molecule type" value="Genomic_DNA"/>
</dbReference>
<evidence type="ECO:0000256" key="3">
    <source>
        <dbReference type="ARBA" id="ARBA00022989"/>
    </source>
</evidence>
<sequence length="359" mass="39536">MDNLAVELEAPTPNVKDGTNTENPSRPAEDDVDIGREKEFLGHEDISVENKRLTIWLKRLIPSRGMLVALLAAIFFTCVNVSLELSTPQVHPHLVLALYPNVIMALSLICIIVTRAKVLYNRKQYLFLVVSGGAYATGATFVTLSISRIPVGDAVAILNCMPIFGGIFGWILLRQSLRLLDLVFTILCIAGVVLIARPSFIFPASVENDEVDAIGVLLAIGAACFIGFSITAGRKLQEMRINALCILFVNAFFIFFINAIICTVMDVWSAPSPSYYWGLSLAPGLFSFLAQMCVLFAVKMERAVMVTIILTLGIVFTFIMQIFIIKIIPHWYSAIGSFCILLSCIGMSVRKVNEEEVDS</sequence>
<feature type="transmembrane region" description="Helical" evidence="6">
    <location>
        <begin position="180"/>
        <end position="201"/>
    </location>
</feature>
<dbReference type="Pfam" id="PF00892">
    <property type="entry name" value="EamA"/>
    <property type="match status" value="2"/>
</dbReference>
<evidence type="ECO:0000313" key="9">
    <source>
        <dbReference type="Proteomes" id="UP000230750"/>
    </source>
</evidence>
<feature type="transmembrane region" description="Helical" evidence="6">
    <location>
        <begin position="155"/>
        <end position="173"/>
    </location>
</feature>
<keyword evidence="9" id="KW-1185">Reference proteome</keyword>
<dbReference type="OrthoDB" id="306876at2759"/>
<comment type="caution">
    <text evidence="8">The sequence shown here is derived from an EMBL/GenBank/DDBJ whole genome shotgun (WGS) entry which is preliminary data.</text>
</comment>